<dbReference type="SMART" id="SM00355">
    <property type="entry name" value="ZnF_C2H2"/>
    <property type="match status" value="6"/>
</dbReference>
<dbReference type="InterPro" id="IPR013087">
    <property type="entry name" value="Znf_C2H2_type"/>
</dbReference>
<evidence type="ECO:0000256" key="2">
    <source>
        <dbReference type="ARBA" id="ARBA00022737"/>
    </source>
</evidence>
<name>A0A8B6GAV8_MYTGA</name>
<feature type="domain" description="C2H2-type" evidence="7">
    <location>
        <begin position="174"/>
        <end position="202"/>
    </location>
</feature>
<evidence type="ECO:0000313" key="8">
    <source>
        <dbReference type="EMBL" id="VDI61353.1"/>
    </source>
</evidence>
<evidence type="ECO:0000256" key="1">
    <source>
        <dbReference type="ARBA" id="ARBA00022723"/>
    </source>
</evidence>
<dbReference type="GO" id="GO:0008270">
    <property type="term" value="F:zinc ion binding"/>
    <property type="evidence" value="ECO:0007669"/>
    <property type="project" value="UniProtKB-KW"/>
</dbReference>
<evidence type="ECO:0000256" key="5">
    <source>
        <dbReference type="PROSITE-ProRule" id="PRU00042"/>
    </source>
</evidence>
<reference evidence="8" key="1">
    <citation type="submission" date="2018-11" db="EMBL/GenBank/DDBJ databases">
        <authorList>
            <person name="Alioto T."/>
            <person name="Alioto T."/>
        </authorList>
    </citation>
    <scope>NUCLEOTIDE SEQUENCE</scope>
</reference>
<feature type="region of interest" description="Disordered" evidence="6">
    <location>
        <begin position="38"/>
        <end position="83"/>
    </location>
</feature>
<feature type="domain" description="C2H2-type" evidence="7">
    <location>
        <begin position="23"/>
        <end position="50"/>
    </location>
</feature>
<dbReference type="PROSITE" id="PS50157">
    <property type="entry name" value="ZINC_FINGER_C2H2_2"/>
    <property type="match status" value="3"/>
</dbReference>
<dbReference type="EMBL" id="UYJE01008134">
    <property type="protein sequence ID" value="VDI61353.1"/>
    <property type="molecule type" value="Genomic_DNA"/>
</dbReference>
<dbReference type="SUPFAM" id="SSF57667">
    <property type="entry name" value="beta-beta-alpha zinc fingers"/>
    <property type="match status" value="3"/>
</dbReference>
<protein>
    <recommendedName>
        <fullName evidence="7">C2H2-type domain-containing protein</fullName>
    </recommendedName>
</protein>
<evidence type="ECO:0000256" key="3">
    <source>
        <dbReference type="ARBA" id="ARBA00022771"/>
    </source>
</evidence>
<dbReference type="Proteomes" id="UP000596742">
    <property type="component" value="Unassembled WGS sequence"/>
</dbReference>
<dbReference type="FunFam" id="3.30.160.60:FF:000100">
    <property type="entry name" value="Zinc finger 45-like"/>
    <property type="match status" value="1"/>
</dbReference>
<keyword evidence="1" id="KW-0479">Metal-binding</keyword>
<dbReference type="OrthoDB" id="6040519at2759"/>
<gene>
    <name evidence="8" type="ORF">MGAL_10B079479</name>
</gene>
<dbReference type="PROSITE" id="PS00028">
    <property type="entry name" value="ZINC_FINGER_C2H2_1"/>
    <property type="match status" value="4"/>
</dbReference>
<sequence>MSDTGLDVSFDVTPVEECVSTQYSCETCCYSTSNKSNFNKHTKRHKKSAMPDSSSTKPDCQSSSKADAISSTKPISVSSPKPDKVANLCTVCGKTFKSKFGHQLHVKNKHEMSYKHVCSICNKGYNQAVQYRYHISSHVKLPMDKCTFCKAEFTAHGSLKRHLQTCNKTDEDTFICDVCQKSFSKKSSLKEHIKGKHQGPRFECSACGNRYAWRSSLRVHVALAHKNEQTE</sequence>
<dbReference type="AlphaFoldDB" id="A0A8B6GAV8"/>
<evidence type="ECO:0000259" key="7">
    <source>
        <dbReference type="PROSITE" id="PS50157"/>
    </source>
</evidence>
<feature type="compositionally biased region" description="Polar residues" evidence="6">
    <location>
        <begin position="51"/>
        <end position="79"/>
    </location>
</feature>
<accession>A0A8B6GAV8</accession>
<organism evidence="8 9">
    <name type="scientific">Mytilus galloprovincialis</name>
    <name type="common">Mediterranean mussel</name>
    <dbReference type="NCBI Taxonomy" id="29158"/>
    <lineage>
        <taxon>Eukaryota</taxon>
        <taxon>Metazoa</taxon>
        <taxon>Spiralia</taxon>
        <taxon>Lophotrochozoa</taxon>
        <taxon>Mollusca</taxon>
        <taxon>Bivalvia</taxon>
        <taxon>Autobranchia</taxon>
        <taxon>Pteriomorphia</taxon>
        <taxon>Mytilida</taxon>
        <taxon>Mytiloidea</taxon>
        <taxon>Mytilidae</taxon>
        <taxon>Mytilinae</taxon>
        <taxon>Mytilus</taxon>
    </lineage>
</organism>
<evidence type="ECO:0000256" key="4">
    <source>
        <dbReference type="ARBA" id="ARBA00022833"/>
    </source>
</evidence>
<dbReference type="PANTHER" id="PTHR24379">
    <property type="entry name" value="KRAB AND ZINC FINGER DOMAIN-CONTAINING"/>
    <property type="match status" value="1"/>
</dbReference>
<evidence type="ECO:0000256" key="6">
    <source>
        <dbReference type="SAM" id="MobiDB-lite"/>
    </source>
</evidence>
<proteinExistence type="predicted"/>
<keyword evidence="2" id="KW-0677">Repeat</keyword>
<dbReference type="InterPro" id="IPR036236">
    <property type="entry name" value="Znf_C2H2_sf"/>
</dbReference>
<feature type="compositionally biased region" description="Basic residues" evidence="6">
    <location>
        <begin position="38"/>
        <end position="48"/>
    </location>
</feature>
<evidence type="ECO:0000313" key="9">
    <source>
        <dbReference type="Proteomes" id="UP000596742"/>
    </source>
</evidence>
<keyword evidence="9" id="KW-1185">Reference proteome</keyword>
<dbReference type="PANTHER" id="PTHR24379:SF121">
    <property type="entry name" value="C2H2-TYPE DOMAIN-CONTAINING PROTEIN"/>
    <property type="match status" value="1"/>
</dbReference>
<keyword evidence="3 5" id="KW-0863">Zinc-finger</keyword>
<dbReference type="Gene3D" id="3.30.160.60">
    <property type="entry name" value="Classic Zinc Finger"/>
    <property type="match status" value="2"/>
</dbReference>
<dbReference type="Pfam" id="PF12874">
    <property type="entry name" value="zf-met"/>
    <property type="match status" value="1"/>
</dbReference>
<feature type="domain" description="C2H2-type" evidence="7">
    <location>
        <begin position="202"/>
        <end position="230"/>
    </location>
</feature>
<keyword evidence="4" id="KW-0862">Zinc</keyword>
<dbReference type="Pfam" id="PF00096">
    <property type="entry name" value="zf-C2H2"/>
    <property type="match status" value="1"/>
</dbReference>
<comment type="caution">
    <text evidence="8">The sequence shown here is derived from an EMBL/GenBank/DDBJ whole genome shotgun (WGS) entry which is preliminary data.</text>
</comment>